<dbReference type="AlphaFoldDB" id="A0A401QJY4"/>
<gene>
    <name evidence="8" type="ORF">scyTo_0026356</name>
</gene>
<evidence type="ECO:0000256" key="1">
    <source>
        <dbReference type="ARBA" id="ARBA00004477"/>
    </source>
</evidence>
<dbReference type="Pfam" id="PF08285">
    <property type="entry name" value="DPM3"/>
    <property type="match status" value="1"/>
</dbReference>
<evidence type="ECO:0000256" key="7">
    <source>
        <dbReference type="RuleBase" id="RU365085"/>
    </source>
</evidence>
<keyword evidence="4 7" id="KW-0256">Endoplasmic reticulum</keyword>
<accession>A0A401QJY4</accession>
<evidence type="ECO:0000256" key="4">
    <source>
        <dbReference type="ARBA" id="ARBA00022824"/>
    </source>
</evidence>
<dbReference type="EMBL" id="BFAA01187200">
    <property type="protein sequence ID" value="GCB85684.1"/>
    <property type="molecule type" value="Genomic_DNA"/>
</dbReference>
<keyword evidence="3 7" id="KW-0812">Transmembrane</keyword>
<dbReference type="GO" id="GO:0005789">
    <property type="term" value="C:endoplasmic reticulum membrane"/>
    <property type="evidence" value="ECO:0007669"/>
    <property type="project" value="UniProtKB-SubCell"/>
</dbReference>
<proteinExistence type="inferred from homology"/>
<evidence type="ECO:0000256" key="5">
    <source>
        <dbReference type="ARBA" id="ARBA00022989"/>
    </source>
</evidence>
<evidence type="ECO:0000256" key="2">
    <source>
        <dbReference type="ARBA" id="ARBA00010430"/>
    </source>
</evidence>
<comment type="subunit">
    <text evidence="7">Component of the dolichol-phosphate mannose (DPM) synthase complex.</text>
</comment>
<reference evidence="8 9" key="1">
    <citation type="journal article" date="2018" name="Nat. Ecol. Evol.">
        <title>Shark genomes provide insights into elasmobranch evolution and the origin of vertebrates.</title>
        <authorList>
            <person name="Hara Y"/>
            <person name="Yamaguchi K"/>
            <person name="Onimaru K"/>
            <person name="Kadota M"/>
            <person name="Koyanagi M"/>
            <person name="Keeley SD"/>
            <person name="Tatsumi K"/>
            <person name="Tanaka K"/>
            <person name="Motone F"/>
            <person name="Kageyama Y"/>
            <person name="Nozu R"/>
            <person name="Adachi N"/>
            <person name="Nishimura O"/>
            <person name="Nakagawa R"/>
            <person name="Tanegashima C"/>
            <person name="Kiyatake I"/>
            <person name="Matsumoto R"/>
            <person name="Murakumo K"/>
            <person name="Nishida K"/>
            <person name="Terakita A"/>
            <person name="Kuratani S"/>
            <person name="Sato K"/>
            <person name="Hyodo S Kuraku.S."/>
        </authorList>
    </citation>
    <scope>NUCLEOTIDE SEQUENCE [LARGE SCALE GENOMIC DNA]</scope>
</reference>
<organism evidence="8 9">
    <name type="scientific">Scyliorhinus torazame</name>
    <name type="common">Cloudy catshark</name>
    <name type="synonym">Catulus torazame</name>
    <dbReference type="NCBI Taxonomy" id="75743"/>
    <lineage>
        <taxon>Eukaryota</taxon>
        <taxon>Metazoa</taxon>
        <taxon>Chordata</taxon>
        <taxon>Craniata</taxon>
        <taxon>Vertebrata</taxon>
        <taxon>Chondrichthyes</taxon>
        <taxon>Elasmobranchii</taxon>
        <taxon>Galeomorphii</taxon>
        <taxon>Galeoidea</taxon>
        <taxon>Carcharhiniformes</taxon>
        <taxon>Scyliorhinidae</taxon>
        <taxon>Scyliorhinus</taxon>
    </lineage>
</organism>
<dbReference type="OrthoDB" id="2014333at2759"/>
<dbReference type="GO" id="GO:0033185">
    <property type="term" value="C:dolichol-phosphate-mannose synthase complex"/>
    <property type="evidence" value="ECO:0007669"/>
    <property type="project" value="TreeGrafter"/>
</dbReference>
<protein>
    <recommendedName>
        <fullName evidence="7">Dolichol-phosphate mannosyltransferase subunit 3</fullName>
    </recommendedName>
</protein>
<dbReference type="OMA" id="KLMQWLF"/>
<feature type="transmembrane region" description="Helical" evidence="7">
    <location>
        <begin position="43"/>
        <end position="62"/>
    </location>
</feature>
<evidence type="ECO:0000313" key="9">
    <source>
        <dbReference type="Proteomes" id="UP000288216"/>
    </source>
</evidence>
<comment type="subcellular location">
    <subcellularLocation>
        <location evidence="1 7">Endoplasmic reticulum membrane</location>
        <topology evidence="1 7">Multi-pass membrane protein</topology>
    </subcellularLocation>
</comment>
<comment type="similarity">
    <text evidence="2 7">Belongs to the DPM3 family.</text>
</comment>
<dbReference type="PANTHER" id="PTHR16433:SF0">
    <property type="entry name" value="DOLICHOL-PHOSPHATE MANNOSYLTRANSFERASE SUBUNIT 3"/>
    <property type="match status" value="1"/>
</dbReference>
<comment type="caution">
    <text evidence="8">The sequence shown here is derived from an EMBL/GenBank/DDBJ whole genome shotgun (WGS) entry which is preliminary data.</text>
</comment>
<evidence type="ECO:0000313" key="8">
    <source>
        <dbReference type="EMBL" id="GCB85684.1"/>
    </source>
</evidence>
<keyword evidence="5 7" id="KW-1133">Transmembrane helix</keyword>
<evidence type="ECO:0000256" key="3">
    <source>
        <dbReference type="ARBA" id="ARBA00022692"/>
    </source>
</evidence>
<dbReference type="PANTHER" id="PTHR16433">
    <property type="entry name" value="DOLICHOL-PHOSPHATE MANNOSYLTRANSFERASE SUBUNIT 3"/>
    <property type="match status" value="1"/>
</dbReference>
<keyword evidence="9" id="KW-1185">Reference proteome</keyword>
<dbReference type="InterPro" id="IPR013174">
    <property type="entry name" value="DPM3"/>
</dbReference>
<comment type="function">
    <text evidence="7">Stabilizer subunit of the dolichol-phosphate mannose (DPM) synthase complex; tethers catalytic subunit to the ER.</text>
</comment>
<dbReference type="Proteomes" id="UP000288216">
    <property type="component" value="Unassembled WGS sequence"/>
</dbReference>
<evidence type="ECO:0000256" key="6">
    <source>
        <dbReference type="ARBA" id="ARBA00023136"/>
    </source>
</evidence>
<comment type="caution">
    <text evidence="7">Lacks conserved residue(s) required for the propagation of feature annotation.</text>
</comment>
<dbReference type="UniPathway" id="UPA00378"/>
<comment type="pathway">
    <text evidence="7">Protein modification; protein glycosylation.</text>
</comment>
<dbReference type="GO" id="GO:0006506">
    <property type="term" value="P:GPI anchor biosynthetic process"/>
    <property type="evidence" value="ECO:0007669"/>
    <property type="project" value="TreeGrafter"/>
</dbReference>
<sequence length="92" mass="10173">MTKLAEWLLGLALLGGGWATLTFDPLGLRLPLAGRQLLWPLPAYLLVAFGCYSLATVGYRLATFNDCRGASEELQTQIQEARRDLAARGFRF</sequence>
<name>A0A401QJY4_SCYTO</name>
<keyword evidence="6 7" id="KW-0472">Membrane</keyword>
<dbReference type="STRING" id="75743.A0A401QJY4"/>